<keyword evidence="7" id="KW-1185">Reference proteome</keyword>
<feature type="transmembrane region" description="Helical" evidence="4">
    <location>
        <begin position="47"/>
        <end position="69"/>
    </location>
</feature>
<feature type="domain" description="Signal transduction histidine kinase subgroup 3 dimerisation and phosphoacceptor" evidence="5">
    <location>
        <begin position="188"/>
        <end position="251"/>
    </location>
</feature>
<protein>
    <submittedName>
        <fullName evidence="6">Two-component sensor histidine kinase</fullName>
    </submittedName>
</protein>
<dbReference type="RefSeq" id="WP_271174538.1">
    <property type="nucleotide sequence ID" value="NZ_BSEJ01000018.1"/>
</dbReference>
<evidence type="ECO:0000256" key="4">
    <source>
        <dbReference type="SAM" id="Phobius"/>
    </source>
</evidence>
<dbReference type="InterPro" id="IPR011712">
    <property type="entry name" value="Sig_transdc_His_kin_sub3_dim/P"/>
</dbReference>
<gene>
    <name evidence="6" type="ORF">GCM10017576_29910</name>
</gene>
<dbReference type="GO" id="GO:0000155">
    <property type="term" value="F:phosphorelay sensor kinase activity"/>
    <property type="evidence" value="ECO:0007669"/>
    <property type="project" value="InterPro"/>
</dbReference>
<keyword evidence="4" id="KW-0472">Membrane</keyword>
<dbReference type="Gene3D" id="1.20.5.1930">
    <property type="match status" value="1"/>
</dbReference>
<evidence type="ECO:0000256" key="1">
    <source>
        <dbReference type="ARBA" id="ARBA00022679"/>
    </source>
</evidence>
<evidence type="ECO:0000256" key="2">
    <source>
        <dbReference type="ARBA" id="ARBA00022777"/>
    </source>
</evidence>
<feature type="transmembrane region" description="Helical" evidence="4">
    <location>
        <begin position="123"/>
        <end position="143"/>
    </location>
</feature>
<evidence type="ECO:0000313" key="7">
    <source>
        <dbReference type="Proteomes" id="UP001142462"/>
    </source>
</evidence>
<name>A0A9W6LY32_9MICO</name>
<dbReference type="Gene3D" id="3.30.565.10">
    <property type="entry name" value="Histidine kinase-like ATPase, C-terminal domain"/>
    <property type="match status" value="1"/>
</dbReference>
<organism evidence="6 7">
    <name type="scientific">Microbacterium barkeri</name>
    <dbReference type="NCBI Taxonomy" id="33917"/>
    <lineage>
        <taxon>Bacteria</taxon>
        <taxon>Bacillati</taxon>
        <taxon>Actinomycetota</taxon>
        <taxon>Actinomycetes</taxon>
        <taxon>Micrococcales</taxon>
        <taxon>Microbacteriaceae</taxon>
        <taxon>Microbacterium</taxon>
    </lineage>
</organism>
<evidence type="ECO:0000259" key="5">
    <source>
        <dbReference type="Pfam" id="PF07730"/>
    </source>
</evidence>
<feature type="transmembrane region" description="Helical" evidence="4">
    <location>
        <begin position="21"/>
        <end position="41"/>
    </location>
</feature>
<evidence type="ECO:0000256" key="3">
    <source>
        <dbReference type="ARBA" id="ARBA00023012"/>
    </source>
</evidence>
<keyword evidence="4" id="KW-1133">Transmembrane helix</keyword>
<feature type="transmembrane region" description="Helical" evidence="4">
    <location>
        <begin position="150"/>
        <end position="170"/>
    </location>
</feature>
<dbReference type="PANTHER" id="PTHR24421">
    <property type="entry name" value="NITRATE/NITRITE SENSOR PROTEIN NARX-RELATED"/>
    <property type="match status" value="1"/>
</dbReference>
<dbReference type="Pfam" id="PF07730">
    <property type="entry name" value="HisKA_3"/>
    <property type="match status" value="1"/>
</dbReference>
<dbReference type="InterPro" id="IPR050482">
    <property type="entry name" value="Sensor_HK_TwoCompSys"/>
</dbReference>
<dbReference type="EMBL" id="BSEJ01000018">
    <property type="protein sequence ID" value="GLJ62860.1"/>
    <property type="molecule type" value="Genomic_DNA"/>
</dbReference>
<keyword evidence="1" id="KW-0808">Transferase</keyword>
<dbReference type="AlphaFoldDB" id="A0A9W6LY32"/>
<reference evidence="6" key="1">
    <citation type="journal article" date="2014" name="Int. J. Syst. Evol. Microbiol.">
        <title>Complete genome sequence of Corynebacterium casei LMG S-19264T (=DSM 44701T), isolated from a smear-ripened cheese.</title>
        <authorList>
            <consortium name="US DOE Joint Genome Institute (JGI-PGF)"/>
            <person name="Walter F."/>
            <person name="Albersmeier A."/>
            <person name="Kalinowski J."/>
            <person name="Ruckert C."/>
        </authorList>
    </citation>
    <scope>NUCLEOTIDE SEQUENCE</scope>
    <source>
        <strain evidence="6">VKM Ac-1020</strain>
    </source>
</reference>
<sequence length="366" mass="38882">MSTVAPAAAGPRRLQGPWERWGWLMAVVWMVFLIYPVMSLVNSTAPIGWRVLGWATTVGFAVLYVVGFVRGMRGEWHRPAPSIVVIFWCLIACAAATVPAIETQALSFLPFVMAYASYGLGRWWHWAVNAVSIALAIGAILLTGRLSGHAQLLAIMLMLAVVNSVNTWLIRRSIAAEELRVQLATTEERASVARDVHDLVGHSLTVVKLKAELASRLVDRDPERARAELDAIVRLATEAIAGVRSTVTGLQGVGFADQLVSSRAALETAGLDVETVGAADALSPAQSLPAAWILREATTNILRHAGARRARIEVAPGTLVIEDDGSGTSAPPGNGMRGMAERATAAGATLSVEARGAGGTKVSVTW</sequence>
<dbReference type="SUPFAM" id="SSF55874">
    <property type="entry name" value="ATPase domain of HSP90 chaperone/DNA topoisomerase II/histidine kinase"/>
    <property type="match status" value="1"/>
</dbReference>
<proteinExistence type="predicted"/>
<dbReference type="Proteomes" id="UP001142462">
    <property type="component" value="Unassembled WGS sequence"/>
</dbReference>
<dbReference type="GO" id="GO:0016020">
    <property type="term" value="C:membrane"/>
    <property type="evidence" value="ECO:0007669"/>
    <property type="project" value="InterPro"/>
</dbReference>
<keyword evidence="2 6" id="KW-0418">Kinase</keyword>
<dbReference type="GO" id="GO:0046983">
    <property type="term" value="F:protein dimerization activity"/>
    <property type="evidence" value="ECO:0007669"/>
    <property type="project" value="InterPro"/>
</dbReference>
<keyword evidence="3" id="KW-0902">Two-component regulatory system</keyword>
<feature type="transmembrane region" description="Helical" evidence="4">
    <location>
        <begin position="81"/>
        <end position="101"/>
    </location>
</feature>
<reference evidence="6" key="2">
    <citation type="submission" date="2023-01" db="EMBL/GenBank/DDBJ databases">
        <authorList>
            <person name="Sun Q."/>
            <person name="Evtushenko L."/>
        </authorList>
    </citation>
    <scope>NUCLEOTIDE SEQUENCE</scope>
    <source>
        <strain evidence="6">VKM Ac-1020</strain>
    </source>
</reference>
<comment type="caution">
    <text evidence="6">The sequence shown here is derived from an EMBL/GenBank/DDBJ whole genome shotgun (WGS) entry which is preliminary data.</text>
</comment>
<evidence type="ECO:0000313" key="6">
    <source>
        <dbReference type="EMBL" id="GLJ62860.1"/>
    </source>
</evidence>
<dbReference type="PANTHER" id="PTHR24421:SF63">
    <property type="entry name" value="SENSOR HISTIDINE KINASE DESK"/>
    <property type="match status" value="1"/>
</dbReference>
<keyword evidence="4" id="KW-0812">Transmembrane</keyword>
<dbReference type="CDD" id="cd16917">
    <property type="entry name" value="HATPase_UhpB-NarQ-NarX-like"/>
    <property type="match status" value="1"/>
</dbReference>
<accession>A0A9W6LY32</accession>
<dbReference type="InterPro" id="IPR036890">
    <property type="entry name" value="HATPase_C_sf"/>
</dbReference>